<dbReference type="InterPro" id="IPR047262">
    <property type="entry name" value="PRX-like1"/>
</dbReference>
<evidence type="ECO:0000313" key="4">
    <source>
        <dbReference type="Proteomes" id="UP001371305"/>
    </source>
</evidence>
<sequence length="193" mass="21208">MAEVRSTFSLRPGDAAPPFQLPAPDETVHDIHDIRGNEGLLVVFACNHCPYVIHLADQVGGLASEIETEGVNTVAISSNDIEKYPQDAPEHMATFAEQHGWNFPYLFDETQEVAKAYGAACTPDFFLFDRELRLYYAGQFDDSRPKSGQVATGADLRAAVKSMLAGEEGPERPFPSSGCNIKWKHGSEPPYFA</sequence>
<organism evidence="3 4">
    <name type="scientific">Luteolibacter soli</name>
    <dbReference type="NCBI Taxonomy" id="3135280"/>
    <lineage>
        <taxon>Bacteria</taxon>
        <taxon>Pseudomonadati</taxon>
        <taxon>Verrucomicrobiota</taxon>
        <taxon>Verrucomicrobiia</taxon>
        <taxon>Verrucomicrobiales</taxon>
        <taxon>Verrucomicrobiaceae</taxon>
        <taxon>Luteolibacter</taxon>
    </lineage>
</organism>
<comment type="caution">
    <text evidence="3">The sequence shown here is derived from an EMBL/GenBank/DDBJ whole genome shotgun (WGS) entry which is preliminary data.</text>
</comment>
<feature type="region of interest" description="Disordered" evidence="1">
    <location>
        <begin position="1"/>
        <end position="22"/>
    </location>
</feature>
<dbReference type="PANTHER" id="PTHR43640">
    <property type="entry name" value="OS07G0260300 PROTEIN"/>
    <property type="match status" value="1"/>
</dbReference>
<proteinExistence type="predicted"/>
<dbReference type="Gene3D" id="3.40.30.10">
    <property type="entry name" value="Glutaredoxin"/>
    <property type="match status" value="1"/>
</dbReference>
<dbReference type="SUPFAM" id="SSF52833">
    <property type="entry name" value="Thioredoxin-like"/>
    <property type="match status" value="1"/>
</dbReference>
<dbReference type="Pfam" id="PF00578">
    <property type="entry name" value="AhpC-TSA"/>
    <property type="match status" value="1"/>
</dbReference>
<feature type="domain" description="Thioredoxin" evidence="2">
    <location>
        <begin position="10"/>
        <end position="165"/>
    </location>
</feature>
<dbReference type="PROSITE" id="PS51352">
    <property type="entry name" value="THIOREDOXIN_2"/>
    <property type="match status" value="1"/>
</dbReference>
<protein>
    <submittedName>
        <fullName evidence="3">Thioredoxin family protein</fullName>
    </submittedName>
</protein>
<dbReference type="RefSeq" id="WP_341406069.1">
    <property type="nucleotide sequence ID" value="NZ_JBBUKT010000007.1"/>
</dbReference>
<name>A0ABU9AXB6_9BACT</name>
<feature type="region of interest" description="Disordered" evidence="1">
    <location>
        <begin position="166"/>
        <end position="193"/>
    </location>
</feature>
<dbReference type="EMBL" id="JBBUKT010000007">
    <property type="protein sequence ID" value="MEK7952311.1"/>
    <property type="molecule type" value="Genomic_DNA"/>
</dbReference>
<accession>A0ABU9AXB6</accession>
<evidence type="ECO:0000313" key="3">
    <source>
        <dbReference type="EMBL" id="MEK7952311.1"/>
    </source>
</evidence>
<dbReference type="CDD" id="cd02969">
    <property type="entry name" value="PRX_like1"/>
    <property type="match status" value="1"/>
</dbReference>
<evidence type="ECO:0000256" key="1">
    <source>
        <dbReference type="SAM" id="MobiDB-lite"/>
    </source>
</evidence>
<keyword evidence="4" id="KW-1185">Reference proteome</keyword>
<dbReference type="InterPro" id="IPR036249">
    <property type="entry name" value="Thioredoxin-like_sf"/>
</dbReference>
<dbReference type="InterPro" id="IPR013766">
    <property type="entry name" value="Thioredoxin_domain"/>
</dbReference>
<dbReference type="PANTHER" id="PTHR43640:SF1">
    <property type="entry name" value="THIOREDOXIN-DEPENDENT PEROXIREDOXIN"/>
    <property type="match status" value="1"/>
</dbReference>
<reference evidence="3 4" key="1">
    <citation type="submission" date="2024-04" db="EMBL/GenBank/DDBJ databases">
        <title>Luteolibacter sp. isolated from soil.</title>
        <authorList>
            <person name="An J."/>
        </authorList>
    </citation>
    <scope>NUCLEOTIDE SEQUENCE [LARGE SCALE GENOMIC DNA]</scope>
    <source>
        <strain evidence="3 4">Y139</strain>
    </source>
</reference>
<gene>
    <name evidence="3" type="ORF">WKV53_17505</name>
</gene>
<dbReference type="InterPro" id="IPR000866">
    <property type="entry name" value="AhpC/TSA"/>
</dbReference>
<evidence type="ECO:0000259" key="2">
    <source>
        <dbReference type="PROSITE" id="PS51352"/>
    </source>
</evidence>
<dbReference type="Proteomes" id="UP001371305">
    <property type="component" value="Unassembled WGS sequence"/>
</dbReference>